<evidence type="ECO:0000313" key="1">
    <source>
        <dbReference type="EMBL" id="KAI4367925.1"/>
    </source>
</evidence>
<gene>
    <name evidence="1" type="ORF">MLD38_016548</name>
</gene>
<organism evidence="1 2">
    <name type="scientific">Melastoma candidum</name>
    <dbReference type="NCBI Taxonomy" id="119954"/>
    <lineage>
        <taxon>Eukaryota</taxon>
        <taxon>Viridiplantae</taxon>
        <taxon>Streptophyta</taxon>
        <taxon>Embryophyta</taxon>
        <taxon>Tracheophyta</taxon>
        <taxon>Spermatophyta</taxon>
        <taxon>Magnoliopsida</taxon>
        <taxon>eudicotyledons</taxon>
        <taxon>Gunneridae</taxon>
        <taxon>Pentapetalae</taxon>
        <taxon>rosids</taxon>
        <taxon>malvids</taxon>
        <taxon>Myrtales</taxon>
        <taxon>Melastomataceae</taxon>
        <taxon>Melastomatoideae</taxon>
        <taxon>Melastomateae</taxon>
        <taxon>Melastoma</taxon>
    </lineage>
</organism>
<name>A0ACB9QNB3_9MYRT</name>
<sequence>MVALAPYLCLASGSGHFGLVTELPPVQARRKESAWKVAIGSSIGTALGIFLLALLLVALFVKAKKRSKREEMERRAYEEEALQVSMVGHVRAPIAATTRTVPGIEHGYTPSPP</sequence>
<reference evidence="2" key="1">
    <citation type="journal article" date="2023" name="Front. Plant Sci.">
        <title>Chromosomal-level genome assembly of Melastoma candidum provides insights into trichome evolution.</title>
        <authorList>
            <person name="Zhong Y."/>
            <person name="Wu W."/>
            <person name="Sun C."/>
            <person name="Zou P."/>
            <person name="Liu Y."/>
            <person name="Dai S."/>
            <person name="Zhou R."/>
        </authorList>
    </citation>
    <scope>NUCLEOTIDE SEQUENCE [LARGE SCALE GENOMIC DNA]</scope>
</reference>
<dbReference type="Proteomes" id="UP001057402">
    <property type="component" value="Chromosome 5"/>
</dbReference>
<proteinExistence type="predicted"/>
<comment type="caution">
    <text evidence="1">The sequence shown here is derived from an EMBL/GenBank/DDBJ whole genome shotgun (WGS) entry which is preliminary data.</text>
</comment>
<keyword evidence="2" id="KW-1185">Reference proteome</keyword>
<evidence type="ECO:0000313" key="2">
    <source>
        <dbReference type="Proteomes" id="UP001057402"/>
    </source>
</evidence>
<dbReference type="EMBL" id="CM042884">
    <property type="protein sequence ID" value="KAI4367925.1"/>
    <property type="molecule type" value="Genomic_DNA"/>
</dbReference>
<protein>
    <submittedName>
        <fullName evidence="1">Uncharacterized protein</fullName>
    </submittedName>
</protein>
<accession>A0ACB9QNB3</accession>